<dbReference type="InterPro" id="IPR050238">
    <property type="entry name" value="DNA_Rep/Repair_Clamp_Loader"/>
</dbReference>
<evidence type="ECO:0000256" key="9">
    <source>
        <dbReference type="ARBA" id="ARBA00022840"/>
    </source>
</evidence>
<comment type="catalytic activity">
    <reaction evidence="11">
        <text>DNA(n) + a 2'-deoxyribonucleoside 5'-triphosphate = DNA(n+1) + diphosphate</text>
        <dbReference type="Rhea" id="RHEA:22508"/>
        <dbReference type="Rhea" id="RHEA-COMP:17339"/>
        <dbReference type="Rhea" id="RHEA-COMP:17340"/>
        <dbReference type="ChEBI" id="CHEBI:33019"/>
        <dbReference type="ChEBI" id="CHEBI:61560"/>
        <dbReference type="ChEBI" id="CHEBI:173112"/>
        <dbReference type="EC" id="2.7.7.7"/>
    </reaction>
</comment>
<dbReference type="GO" id="GO:0006261">
    <property type="term" value="P:DNA-templated DNA replication"/>
    <property type="evidence" value="ECO:0007669"/>
    <property type="project" value="TreeGrafter"/>
</dbReference>
<evidence type="ECO:0000313" key="14">
    <source>
        <dbReference type="EMBL" id="AZN39118.1"/>
    </source>
</evidence>
<dbReference type="InterPro" id="IPR008921">
    <property type="entry name" value="DNA_pol3_clamp-load_cplx_C"/>
</dbReference>
<keyword evidence="9" id="KW-0067">ATP-binding</keyword>
<dbReference type="GO" id="GO:0046872">
    <property type="term" value="F:metal ion binding"/>
    <property type="evidence" value="ECO:0007669"/>
    <property type="project" value="UniProtKB-KW"/>
</dbReference>
<dbReference type="InterPro" id="IPR048448">
    <property type="entry name" value="DnaX-like_C"/>
</dbReference>
<dbReference type="CDD" id="cd00009">
    <property type="entry name" value="AAA"/>
    <property type="match status" value="1"/>
</dbReference>
<feature type="domain" description="AAA+ ATPase" evidence="13">
    <location>
        <begin position="37"/>
        <end position="179"/>
    </location>
</feature>
<keyword evidence="3 14" id="KW-0808">Transferase</keyword>
<keyword evidence="4 14" id="KW-0548">Nucleotidyltransferase</keyword>
<dbReference type="Pfam" id="PF22608">
    <property type="entry name" value="DNAX_ATPase_lid"/>
    <property type="match status" value="1"/>
</dbReference>
<evidence type="ECO:0000256" key="2">
    <source>
        <dbReference type="ARBA" id="ARBA00012417"/>
    </source>
</evidence>
<organism evidence="14 15">
    <name type="scientific">Paenibacillus albus</name>
    <dbReference type="NCBI Taxonomy" id="2495582"/>
    <lineage>
        <taxon>Bacteria</taxon>
        <taxon>Bacillati</taxon>
        <taxon>Bacillota</taxon>
        <taxon>Bacilli</taxon>
        <taxon>Bacillales</taxon>
        <taxon>Paenibacillaceae</taxon>
        <taxon>Paenibacillus</taxon>
    </lineage>
</organism>
<dbReference type="InterPro" id="IPR045085">
    <property type="entry name" value="HLD_clamp_pol_III_gamma_tau"/>
</dbReference>
<evidence type="ECO:0000256" key="3">
    <source>
        <dbReference type="ARBA" id="ARBA00022679"/>
    </source>
</evidence>
<dbReference type="InterPro" id="IPR027417">
    <property type="entry name" value="P-loop_NTPase"/>
</dbReference>
<dbReference type="PANTHER" id="PTHR11669">
    <property type="entry name" value="REPLICATION FACTOR C / DNA POLYMERASE III GAMMA-TAU SUBUNIT"/>
    <property type="match status" value="1"/>
</dbReference>
<dbReference type="FunFam" id="3.40.50.300:FF:000014">
    <property type="entry name" value="DNA polymerase III subunit gamma/tau"/>
    <property type="match status" value="1"/>
</dbReference>
<dbReference type="Pfam" id="PF12169">
    <property type="entry name" value="DNA_pol3_gamma3"/>
    <property type="match status" value="1"/>
</dbReference>
<keyword evidence="15" id="KW-1185">Reference proteome</keyword>
<dbReference type="GO" id="GO:0005524">
    <property type="term" value="F:ATP binding"/>
    <property type="evidence" value="ECO:0007669"/>
    <property type="project" value="UniProtKB-KW"/>
</dbReference>
<dbReference type="Gene3D" id="3.30.300.180">
    <property type="match status" value="1"/>
</dbReference>
<evidence type="ECO:0000256" key="8">
    <source>
        <dbReference type="ARBA" id="ARBA00022833"/>
    </source>
</evidence>
<dbReference type="GO" id="GO:0009360">
    <property type="term" value="C:DNA polymerase III complex"/>
    <property type="evidence" value="ECO:0007669"/>
    <property type="project" value="InterPro"/>
</dbReference>
<dbReference type="EC" id="2.7.7.7" evidence="2"/>
<dbReference type="SUPFAM" id="SSF48019">
    <property type="entry name" value="post-AAA+ oligomerization domain-like"/>
    <property type="match status" value="1"/>
</dbReference>
<dbReference type="Pfam" id="PF13177">
    <property type="entry name" value="DNA_pol3_delta2"/>
    <property type="match status" value="1"/>
</dbReference>
<dbReference type="FunFam" id="1.10.8.60:FF:000013">
    <property type="entry name" value="DNA polymerase III subunit gamma/tau"/>
    <property type="match status" value="1"/>
</dbReference>
<protein>
    <recommendedName>
        <fullName evidence="2">DNA-directed DNA polymerase</fullName>
        <ecNumber evidence="2">2.7.7.7</ecNumber>
    </recommendedName>
</protein>
<keyword evidence="7" id="KW-0547">Nucleotide-binding</keyword>
<dbReference type="NCBIfam" id="NF004046">
    <property type="entry name" value="PRK05563.1"/>
    <property type="match status" value="1"/>
</dbReference>
<comment type="similarity">
    <text evidence="1">Belongs to the DnaX/STICHEL family.</text>
</comment>
<keyword evidence="5" id="KW-0235">DNA replication</keyword>
<feature type="region of interest" description="Disordered" evidence="12">
    <location>
        <begin position="365"/>
        <end position="393"/>
    </location>
</feature>
<dbReference type="PRINTS" id="PR00300">
    <property type="entry name" value="CLPPROTEASEA"/>
</dbReference>
<evidence type="ECO:0000256" key="10">
    <source>
        <dbReference type="ARBA" id="ARBA00022932"/>
    </source>
</evidence>
<keyword evidence="6" id="KW-0479">Metal-binding</keyword>
<dbReference type="Gene3D" id="3.40.50.300">
    <property type="entry name" value="P-loop containing nucleotide triphosphate hydrolases"/>
    <property type="match status" value="1"/>
</dbReference>
<dbReference type="EMBL" id="CP034437">
    <property type="protein sequence ID" value="AZN39118.1"/>
    <property type="molecule type" value="Genomic_DNA"/>
</dbReference>
<dbReference type="InterPro" id="IPR001270">
    <property type="entry name" value="ClpA/B"/>
</dbReference>
<gene>
    <name evidence="14" type="primary">dnaX</name>
    <name evidence="14" type="ORF">EJC50_05120</name>
</gene>
<evidence type="ECO:0000256" key="11">
    <source>
        <dbReference type="ARBA" id="ARBA00049244"/>
    </source>
</evidence>
<dbReference type="Gene3D" id="1.20.272.10">
    <property type="match status" value="1"/>
</dbReference>
<dbReference type="AlphaFoldDB" id="A0A3Q8X2R6"/>
<evidence type="ECO:0000256" key="6">
    <source>
        <dbReference type="ARBA" id="ARBA00022723"/>
    </source>
</evidence>
<dbReference type="InterPro" id="IPR022754">
    <property type="entry name" value="DNA_pol_III_gamma-3"/>
</dbReference>
<evidence type="ECO:0000256" key="1">
    <source>
        <dbReference type="ARBA" id="ARBA00006360"/>
    </source>
</evidence>
<dbReference type="Pfam" id="PF20964">
    <property type="entry name" value="DnaX_C"/>
    <property type="match status" value="1"/>
</dbReference>
<dbReference type="RefSeq" id="WP_126013229.1">
    <property type="nucleotide sequence ID" value="NZ_CP034437.1"/>
</dbReference>
<dbReference type="OrthoDB" id="9810148at2"/>
<evidence type="ECO:0000256" key="12">
    <source>
        <dbReference type="SAM" id="MobiDB-lite"/>
    </source>
</evidence>
<keyword evidence="10" id="KW-0239">DNA-directed DNA polymerase</keyword>
<feature type="compositionally biased region" description="Low complexity" evidence="12">
    <location>
        <begin position="432"/>
        <end position="443"/>
    </location>
</feature>
<proteinExistence type="inferred from homology"/>
<evidence type="ECO:0000256" key="4">
    <source>
        <dbReference type="ARBA" id="ARBA00022695"/>
    </source>
</evidence>
<dbReference type="SMART" id="SM00382">
    <property type="entry name" value="AAA"/>
    <property type="match status" value="1"/>
</dbReference>
<dbReference type="Proteomes" id="UP000272528">
    <property type="component" value="Chromosome"/>
</dbReference>
<dbReference type="KEGG" id="palb:EJC50_05120"/>
<dbReference type="CDD" id="cd18137">
    <property type="entry name" value="HLD_clamp_pol_III_gamma_tau"/>
    <property type="match status" value="1"/>
</dbReference>
<feature type="compositionally biased region" description="Low complexity" evidence="12">
    <location>
        <begin position="368"/>
        <end position="378"/>
    </location>
</feature>
<evidence type="ECO:0000259" key="13">
    <source>
        <dbReference type="SMART" id="SM00382"/>
    </source>
</evidence>
<dbReference type="InterPro" id="IPR038454">
    <property type="entry name" value="DnaA_N_sf"/>
</dbReference>
<dbReference type="SUPFAM" id="SSF52540">
    <property type="entry name" value="P-loop containing nucleoside triphosphate hydrolases"/>
    <property type="match status" value="1"/>
</dbReference>
<sequence length="600" mass="65429">MSHIALYRAWRPQTFQDMVGQQHIIQTLQNAIREQRVSHAYLFNGPRGTGKTTAAKVMAKAINCERGPTPEPCNVCDACRGITAGTIMDVVEIDAASNRGIDEIRDIRDKVRYAPSEVRYKVYIIDEVHMLTTEAFNALLKTLEEPPAHVIFILATTEPHKLPATIISRCQRFDFRQVSMPEQTERLRQICNEEGIQADDDALAYIARLSDGGMRDAIGLLEQVSAYGGERITLGDAIDVTGGLATEQFKQLADAIRDRDAAAVMPLVEGLMQAGKSADKCLENLIFYFRDLLVLKLAPNGKVSTERIVDQAKYREMADSFSSELLFRMIDELNQYQLEIRHAALPQTIFEIALMKICTMQDTGGGAATSAGATSGSDSAGGSGGASSGEVQRLQQRIDTLERKIEQLLQSGVRPDGQGAPSGDQAGGGARGNRNSGFGNKSGAPGGGGSPSIARVKLDPFLAAAESQATGQVRMKWSDILQRVKGNNISTHAWFVNGDPVSAADNTVLVAFKNSIHRETTEKPANREVIERVLNEVFGRPVRLATVMLKEWQTAAEKGPAPAGELLFEQEEDGSAPKEPEWVEEAVKMFGEDLVVIEDK</sequence>
<feature type="region of interest" description="Disordered" evidence="12">
    <location>
        <begin position="410"/>
        <end position="452"/>
    </location>
</feature>
<dbReference type="NCBIfam" id="TIGR02397">
    <property type="entry name" value="dnaX_nterm"/>
    <property type="match status" value="1"/>
</dbReference>
<dbReference type="Gene3D" id="1.10.8.60">
    <property type="match status" value="1"/>
</dbReference>
<dbReference type="InterPro" id="IPR012763">
    <property type="entry name" value="DNA_pol_III_sug/sutau_N"/>
</dbReference>
<evidence type="ECO:0000256" key="5">
    <source>
        <dbReference type="ARBA" id="ARBA00022705"/>
    </source>
</evidence>
<keyword evidence="8" id="KW-0862">Zinc</keyword>
<evidence type="ECO:0000256" key="7">
    <source>
        <dbReference type="ARBA" id="ARBA00022741"/>
    </source>
</evidence>
<reference evidence="15" key="1">
    <citation type="submission" date="2018-12" db="EMBL/GenBank/DDBJ databases">
        <title>Genome sequence of Peanibacillus sp.</title>
        <authorList>
            <person name="Subramani G."/>
            <person name="Srinivasan S."/>
            <person name="Kim M.K."/>
        </authorList>
    </citation>
    <scope>NUCLEOTIDE SEQUENCE [LARGE SCALE GENOMIC DNA]</scope>
    <source>
        <strain evidence="15">18JY67-1</strain>
    </source>
</reference>
<name>A0A3Q8X2R6_9BACL</name>
<dbReference type="GO" id="GO:0003677">
    <property type="term" value="F:DNA binding"/>
    <property type="evidence" value="ECO:0007669"/>
    <property type="project" value="InterPro"/>
</dbReference>
<accession>A0A3Q8X2R6</accession>
<evidence type="ECO:0000313" key="15">
    <source>
        <dbReference type="Proteomes" id="UP000272528"/>
    </source>
</evidence>
<dbReference type="PANTHER" id="PTHR11669:SF0">
    <property type="entry name" value="PROTEIN STICHEL-LIKE 2"/>
    <property type="match status" value="1"/>
</dbReference>
<dbReference type="GO" id="GO:0003887">
    <property type="term" value="F:DNA-directed DNA polymerase activity"/>
    <property type="evidence" value="ECO:0007669"/>
    <property type="project" value="UniProtKB-KW"/>
</dbReference>
<dbReference type="InterPro" id="IPR003593">
    <property type="entry name" value="AAA+_ATPase"/>
</dbReference>